<evidence type="ECO:0000313" key="2">
    <source>
        <dbReference type="Proteomes" id="UP000033869"/>
    </source>
</evidence>
<accession>A0A0G0W6M1</accession>
<name>A0A0G0W6M1_UNCC2</name>
<sequence length="84" mass="9655">MLEELFSSKTRARLLRTFFGNPGKSFYQSELRGGDAISVVQYELGKLTHLKVVNTFSAGNKRYYQVNSKHKIYNELKDLVHKAS</sequence>
<organism evidence="1 2">
    <name type="scientific">candidate division CPR2 bacterium GW2011_GWC1_41_48</name>
    <dbReference type="NCBI Taxonomy" id="1618344"/>
    <lineage>
        <taxon>Bacteria</taxon>
        <taxon>Bacteria division CPR2</taxon>
    </lineage>
</organism>
<comment type="caution">
    <text evidence="1">The sequence shown here is derived from an EMBL/GenBank/DDBJ whole genome shotgun (WGS) entry which is preliminary data.</text>
</comment>
<dbReference type="Proteomes" id="UP000033869">
    <property type="component" value="Unassembled WGS sequence"/>
</dbReference>
<evidence type="ECO:0000313" key="1">
    <source>
        <dbReference type="EMBL" id="KKS08609.1"/>
    </source>
</evidence>
<gene>
    <name evidence="1" type="ORF">UU65_C0007G0005</name>
</gene>
<protein>
    <submittedName>
        <fullName evidence="1">Uncharacterized protein</fullName>
    </submittedName>
</protein>
<proteinExistence type="predicted"/>
<reference evidence="1 2" key="1">
    <citation type="journal article" date="2015" name="Nature">
        <title>rRNA introns, odd ribosomes, and small enigmatic genomes across a large radiation of phyla.</title>
        <authorList>
            <person name="Brown C.T."/>
            <person name="Hug L.A."/>
            <person name="Thomas B.C."/>
            <person name="Sharon I."/>
            <person name="Castelle C.J."/>
            <person name="Singh A."/>
            <person name="Wilkins M.J."/>
            <person name="Williams K.H."/>
            <person name="Banfield J.F."/>
        </authorList>
    </citation>
    <scope>NUCLEOTIDE SEQUENCE [LARGE SCALE GENOMIC DNA]</scope>
</reference>
<dbReference type="EMBL" id="LCBL01000007">
    <property type="protein sequence ID" value="KKS08609.1"/>
    <property type="molecule type" value="Genomic_DNA"/>
</dbReference>
<dbReference type="AlphaFoldDB" id="A0A0G0W6M1"/>